<organism evidence="17 18">
    <name type="scientific">Cairina moschata</name>
    <name type="common">Muscovy duck</name>
    <dbReference type="NCBI Taxonomy" id="8855"/>
    <lineage>
        <taxon>Eukaryota</taxon>
        <taxon>Metazoa</taxon>
        <taxon>Chordata</taxon>
        <taxon>Craniata</taxon>
        <taxon>Vertebrata</taxon>
        <taxon>Euteleostomi</taxon>
        <taxon>Archelosauria</taxon>
        <taxon>Archosauria</taxon>
        <taxon>Dinosauria</taxon>
        <taxon>Saurischia</taxon>
        <taxon>Theropoda</taxon>
        <taxon>Coelurosauria</taxon>
        <taxon>Aves</taxon>
        <taxon>Neognathae</taxon>
        <taxon>Galloanserae</taxon>
        <taxon>Anseriformes</taxon>
        <taxon>Anatidae</taxon>
        <taxon>Anatinae</taxon>
        <taxon>Cairina</taxon>
    </lineage>
</organism>
<evidence type="ECO:0000256" key="14">
    <source>
        <dbReference type="ARBA" id="ARBA00045655"/>
    </source>
</evidence>
<keyword evidence="8" id="KW-0496">Mitochondrion</keyword>
<dbReference type="FunFam" id="1.10.287.110:FF:000001">
    <property type="entry name" value="Import inner membrane translocase subunit tim14"/>
    <property type="match status" value="1"/>
</dbReference>
<proteinExistence type="inferred from homology"/>
<name>A0A8C3GFH5_CAIMO</name>
<keyword evidence="9" id="KW-0472">Membrane</keyword>
<feature type="region of interest" description="Disordered" evidence="16">
    <location>
        <begin position="58"/>
        <end position="105"/>
    </location>
</feature>
<dbReference type="SUPFAM" id="SSF46565">
    <property type="entry name" value="Chaperone J-domain"/>
    <property type="match status" value="1"/>
</dbReference>
<evidence type="ECO:0000256" key="13">
    <source>
        <dbReference type="ARBA" id="ARBA00041828"/>
    </source>
</evidence>
<feature type="compositionally biased region" description="Pro residues" evidence="16">
    <location>
        <begin position="92"/>
        <end position="104"/>
    </location>
</feature>
<feature type="compositionally biased region" description="Low complexity" evidence="16">
    <location>
        <begin position="81"/>
        <end position="91"/>
    </location>
</feature>
<keyword evidence="4" id="KW-0999">Mitochondrion inner membrane</keyword>
<feature type="region of interest" description="Disordered" evidence="16">
    <location>
        <begin position="1"/>
        <end position="36"/>
    </location>
</feature>
<dbReference type="Gene3D" id="1.10.287.110">
    <property type="entry name" value="DnaJ domain"/>
    <property type="match status" value="1"/>
</dbReference>
<evidence type="ECO:0000256" key="16">
    <source>
        <dbReference type="SAM" id="MobiDB-lite"/>
    </source>
</evidence>
<reference evidence="17" key="2">
    <citation type="submission" date="2025-08" db="UniProtKB">
        <authorList>
            <consortium name="Ensembl"/>
        </authorList>
    </citation>
    <scope>IDENTIFICATION</scope>
</reference>
<comment type="subcellular location">
    <subcellularLocation>
        <location evidence="1">Mitochondrion inner membrane</location>
        <topology evidence="1">Single-pass membrane protein</topology>
        <orientation evidence="1">Matrix side</orientation>
    </subcellularLocation>
</comment>
<feature type="compositionally biased region" description="Low complexity" evidence="16">
    <location>
        <begin position="23"/>
        <end position="32"/>
    </location>
</feature>
<keyword evidence="6" id="KW-1133">Transmembrane helix</keyword>
<dbReference type="Proteomes" id="UP000694556">
    <property type="component" value="Chromosome 9"/>
</dbReference>
<protein>
    <recommendedName>
        <fullName evidence="12">Mitochondrial import inner membrane translocase subunit TIM14</fullName>
    </recommendedName>
    <alternativeName>
        <fullName evidence="13">DnaJ homolog subfamily C member 19</fullName>
    </alternativeName>
</protein>
<keyword evidence="3" id="KW-0812">Transmembrane</keyword>
<dbReference type="GO" id="GO:0030150">
    <property type="term" value="P:protein import into mitochondrial matrix"/>
    <property type="evidence" value="ECO:0007669"/>
    <property type="project" value="TreeGrafter"/>
</dbReference>
<keyword evidence="2" id="KW-0813">Transport</keyword>
<evidence type="ECO:0000313" key="18">
    <source>
        <dbReference type="Proteomes" id="UP000694556"/>
    </source>
</evidence>
<comment type="subunit">
    <text evidence="15">Interacts with PHB2; the interaction associates DNAJC19 with the prohibitin complex. Interacts with TIMM16/PAM16. May be a component of the PAM complex at least composed of a mitochondrial HSP70 protein, GRPEL1 or GRPEL2, TIMM44, TIMM16/PAM16 and TIMM14/DNAJC19.</text>
</comment>
<dbReference type="InterPro" id="IPR001623">
    <property type="entry name" value="DnaJ_domain"/>
</dbReference>
<sequence>MLGDREGAGRSSAGRTEGKENGTGHTLLTGTGDKPWVLVKNESGTRYLEHVTARLYKAQPPVTLPGQPRCTRPCLGAAISGRPRPAATSGPGPAPAGRSPPPLRPALRQPVAAVRRGPGPSDEPRPSAISARPSAALRGLGPGGSGGGHGRYALKAMKQMEPQVKQALQNLPKPDFRGYYRGGFEPKMTKREAALILGVSPTANRSKIREAHRRIMLLNHPDKEAVSDSVIPSIRTASSSVRRLRDLLRRLLLW</sequence>
<evidence type="ECO:0000256" key="8">
    <source>
        <dbReference type="ARBA" id="ARBA00023128"/>
    </source>
</evidence>
<comment type="similarity">
    <text evidence="11">Belongs to the TIM14 family.</text>
</comment>
<comment type="function">
    <text evidence="14">Mitochondrial co-chaperone which forms a complex with prohibitins to regulate cardiolipin remodeling. May be a component of the PAM complex, a complex required for the translocation of transit peptide-containing proteins from the inner membrane into the mitochondrial matrix in an ATP-dependent manner. May act as a co-chaperone that stimulate the ATP-dependent activity.</text>
</comment>
<dbReference type="Ensembl" id="ENSCMMT00000006620.1">
    <property type="protein sequence ID" value="ENSCMMP00000005964.1"/>
    <property type="gene ID" value="ENSCMMG00000003810.1"/>
</dbReference>
<keyword evidence="5" id="KW-0653">Protein transport</keyword>
<reference evidence="17" key="1">
    <citation type="submission" date="2018-09" db="EMBL/GenBank/DDBJ databases">
        <title>Common duck and Muscovy duck high density SNP chip.</title>
        <authorList>
            <person name="Vignal A."/>
            <person name="Thebault N."/>
            <person name="Warren W.C."/>
        </authorList>
    </citation>
    <scope>NUCLEOTIDE SEQUENCE [LARGE SCALE GENOMIC DNA]</scope>
</reference>
<dbReference type="CDD" id="cd06257">
    <property type="entry name" value="DnaJ"/>
    <property type="match status" value="1"/>
</dbReference>
<keyword evidence="18" id="KW-1185">Reference proteome</keyword>
<evidence type="ECO:0000256" key="9">
    <source>
        <dbReference type="ARBA" id="ARBA00023136"/>
    </source>
</evidence>
<dbReference type="PANTHER" id="PTHR12763:SF56">
    <property type="entry name" value="MITOCHONDRIAL IMPORT INNER MEMBRANE TRANSLOCASE SUBUNIT TIM14"/>
    <property type="match status" value="1"/>
</dbReference>
<dbReference type="AlphaFoldDB" id="A0A8C3GFH5"/>
<evidence type="ECO:0000256" key="7">
    <source>
        <dbReference type="ARBA" id="ARBA00023010"/>
    </source>
</evidence>
<dbReference type="GO" id="GO:0001671">
    <property type="term" value="F:ATPase activator activity"/>
    <property type="evidence" value="ECO:0007669"/>
    <property type="project" value="TreeGrafter"/>
</dbReference>
<keyword evidence="7" id="KW-0811">Translocation</keyword>
<accession>A0A8C3GFH5</accession>
<evidence type="ECO:0000256" key="6">
    <source>
        <dbReference type="ARBA" id="ARBA00022989"/>
    </source>
</evidence>
<dbReference type="InterPro" id="IPR036869">
    <property type="entry name" value="J_dom_sf"/>
</dbReference>
<evidence type="ECO:0000256" key="10">
    <source>
        <dbReference type="ARBA" id="ARBA00023186"/>
    </source>
</evidence>
<dbReference type="PANTHER" id="PTHR12763">
    <property type="match status" value="1"/>
</dbReference>
<evidence type="ECO:0000256" key="15">
    <source>
        <dbReference type="ARBA" id="ARBA00046374"/>
    </source>
</evidence>
<evidence type="ECO:0000256" key="5">
    <source>
        <dbReference type="ARBA" id="ARBA00022927"/>
    </source>
</evidence>
<evidence type="ECO:0000256" key="2">
    <source>
        <dbReference type="ARBA" id="ARBA00022448"/>
    </source>
</evidence>
<reference evidence="17" key="3">
    <citation type="submission" date="2025-09" db="UniProtKB">
        <authorList>
            <consortium name="Ensembl"/>
        </authorList>
    </citation>
    <scope>IDENTIFICATION</scope>
</reference>
<evidence type="ECO:0000256" key="3">
    <source>
        <dbReference type="ARBA" id="ARBA00022692"/>
    </source>
</evidence>
<keyword evidence="10" id="KW-0143">Chaperone</keyword>
<evidence type="ECO:0000256" key="11">
    <source>
        <dbReference type="ARBA" id="ARBA00038105"/>
    </source>
</evidence>
<evidence type="ECO:0000256" key="12">
    <source>
        <dbReference type="ARBA" id="ARBA00040828"/>
    </source>
</evidence>
<evidence type="ECO:0000256" key="1">
    <source>
        <dbReference type="ARBA" id="ARBA00004298"/>
    </source>
</evidence>
<dbReference type="GO" id="GO:0001405">
    <property type="term" value="C:PAM complex, Tim23 associated import motor"/>
    <property type="evidence" value="ECO:0007669"/>
    <property type="project" value="TreeGrafter"/>
</dbReference>
<evidence type="ECO:0000313" key="17">
    <source>
        <dbReference type="Ensembl" id="ENSCMMP00000005964.1"/>
    </source>
</evidence>
<evidence type="ECO:0000256" key="4">
    <source>
        <dbReference type="ARBA" id="ARBA00022792"/>
    </source>
</evidence>